<keyword evidence="3" id="KW-1185">Reference proteome</keyword>
<proteinExistence type="predicted"/>
<evidence type="ECO:0000313" key="2">
    <source>
        <dbReference type="EMBL" id="GEA51101.1"/>
    </source>
</evidence>
<dbReference type="EMBL" id="BJLF01000008">
    <property type="protein sequence ID" value="GEA51101.1"/>
    <property type="molecule type" value="Genomic_DNA"/>
</dbReference>
<evidence type="ECO:0000313" key="3">
    <source>
        <dbReference type="Proteomes" id="UP000318717"/>
    </source>
</evidence>
<feature type="transmembrane region" description="Helical" evidence="1">
    <location>
        <begin position="21"/>
        <end position="43"/>
    </location>
</feature>
<dbReference type="Proteomes" id="UP000318717">
    <property type="component" value="Unassembled WGS sequence"/>
</dbReference>
<gene>
    <name evidence="2" type="ORF">VIN01S_19050</name>
</gene>
<reference evidence="2 3" key="1">
    <citation type="submission" date="2019-06" db="EMBL/GenBank/DDBJ databases">
        <title>Whole genome shotgun sequence of Vibrio inusitatus NBRC 102082.</title>
        <authorList>
            <person name="Hosoyama A."/>
            <person name="Uohara A."/>
            <person name="Ohji S."/>
            <person name="Ichikawa N."/>
        </authorList>
    </citation>
    <scope>NUCLEOTIDE SEQUENCE [LARGE SCALE GENOMIC DNA]</scope>
    <source>
        <strain evidence="2 3">NBRC 102082</strain>
    </source>
</reference>
<protein>
    <recommendedName>
        <fullName evidence="4">Prepilin type IV endopeptidase peptidase domain-containing protein</fullName>
    </recommendedName>
</protein>
<keyword evidence="1" id="KW-1133">Transmembrane helix</keyword>
<accession>A0A4Y3HVV5</accession>
<keyword evidence="1" id="KW-0812">Transmembrane</keyword>
<sequence>MFAISLILFFLKVMSPGDVKLLGVVGFCVGFDNLLGTTIWIIFSSGLMGIIFMSYNFSFLGISNPIALINEPKLYTRINKNSKNVNPWRYGEKLTMPFAPSVTVGLALFYYFN</sequence>
<organism evidence="2 3">
    <name type="scientific">Vibrio inusitatus NBRC 102082</name>
    <dbReference type="NCBI Taxonomy" id="1219070"/>
    <lineage>
        <taxon>Bacteria</taxon>
        <taxon>Pseudomonadati</taxon>
        <taxon>Pseudomonadota</taxon>
        <taxon>Gammaproteobacteria</taxon>
        <taxon>Vibrionales</taxon>
        <taxon>Vibrionaceae</taxon>
        <taxon>Vibrio</taxon>
    </lineage>
</organism>
<comment type="caution">
    <text evidence="2">The sequence shown here is derived from an EMBL/GenBank/DDBJ whole genome shotgun (WGS) entry which is preliminary data.</text>
</comment>
<evidence type="ECO:0008006" key="4">
    <source>
        <dbReference type="Google" id="ProtNLM"/>
    </source>
</evidence>
<feature type="transmembrane region" description="Helical" evidence="1">
    <location>
        <begin position="90"/>
        <end position="112"/>
    </location>
</feature>
<keyword evidence="1" id="KW-0472">Membrane</keyword>
<evidence type="ECO:0000256" key="1">
    <source>
        <dbReference type="SAM" id="Phobius"/>
    </source>
</evidence>
<dbReference type="AlphaFoldDB" id="A0A4Y3HVV5"/>
<name>A0A4Y3HVV5_9VIBR</name>
<feature type="transmembrane region" description="Helical" evidence="1">
    <location>
        <begin position="49"/>
        <end position="69"/>
    </location>
</feature>